<protein>
    <submittedName>
        <fullName evidence="2">Uncharacterized protein</fullName>
    </submittedName>
</protein>
<sequence length="155" mass="16625">MDPEAIRQARLQKQQSRYRDRGGVFVPAETNPLLDILLARGPNGESPVKVAAQASQKRTASSPTRQQGSPKTPSPLKKGRGRAGSGSTRGSMGKGSRLKVKQAPSEEDELVKPAPKHNKQTRTTAAKKGVKPKAVADGAFPHHIVLHSHQLAVTF</sequence>
<proteinExistence type="predicted"/>
<evidence type="ECO:0000256" key="1">
    <source>
        <dbReference type="SAM" id="MobiDB-lite"/>
    </source>
</evidence>
<name>A0A8K0XLE7_9AGAR</name>
<accession>A0A8K0XLE7</accession>
<dbReference type="AlphaFoldDB" id="A0A8K0XLE7"/>
<feature type="region of interest" description="Disordered" evidence="1">
    <location>
        <begin position="1"/>
        <end position="133"/>
    </location>
</feature>
<dbReference type="OrthoDB" id="3047765at2759"/>
<organism evidence="2 3">
    <name type="scientific">Cristinia sonorae</name>
    <dbReference type="NCBI Taxonomy" id="1940300"/>
    <lineage>
        <taxon>Eukaryota</taxon>
        <taxon>Fungi</taxon>
        <taxon>Dikarya</taxon>
        <taxon>Basidiomycota</taxon>
        <taxon>Agaricomycotina</taxon>
        <taxon>Agaricomycetes</taxon>
        <taxon>Agaricomycetidae</taxon>
        <taxon>Agaricales</taxon>
        <taxon>Pleurotineae</taxon>
        <taxon>Stephanosporaceae</taxon>
        <taxon>Cristinia</taxon>
    </lineage>
</organism>
<feature type="compositionally biased region" description="Polar residues" evidence="1">
    <location>
        <begin position="53"/>
        <end position="71"/>
    </location>
</feature>
<reference evidence="2" key="1">
    <citation type="journal article" date="2021" name="New Phytol.">
        <title>Evolutionary innovations through gain and loss of genes in the ectomycorrhizal Boletales.</title>
        <authorList>
            <person name="Wu G."/>
            <person name="Miyauchi S."/>
            <person name="Morin E."/>
            <person name="Kuo A."/>
            <person name="Drula E."/>
            <person name="Varga T."/>
            <person name="Kohler A."/>
            <person name="Feng B."/>
            <person name="Cao Y."/>
            <person name="Lipzen A."/>
            <person name="Daum C."/>
            <person name="Hundley H."/>
            <person name="Pangilinan J."/>
            <person name="Johnson J."/>
            <person name="Barry K."/>
            <person name="LaButti K."/>
            <person name="Ng V."/>
            <person name="Ahrendt S."/>
            <person name="Min B."/>
            <person name="Choi I.G."/>
            <person name="Park H."/>
            <person name="Plett J.M."/>
            <person name="Magnuson J."/>
            <person name="Spatafora J.W."/>
            <person name="Nagy L.G."/>
            <person name="Henrissat B."/>
            <person name="Grigoriev I.V."/>
            <person name="Yang Z.L."/>
            <person name="Xu J."/>
            <person name="Martin F.M."/>
        </authorList>
    </citation>
    <scope>NUCLEOTIDE SEQUENCE</scope>
    <source>
        <strain evidence="2">KKN 215</strain>
    </source>
</reference>
<keyword evidence="3" id="KW-1185">Reference proteome</keyword>
<comment type="caution">
    <text evidence="2">The sequence shown here is derived from an EMBL/GenBank/DDBJ whole genome shotgun (WGS) entry which is preliminary data.</text>
</comment>
<dbReference type="EMBL" id="JAEVFJ010000045">
    <property type="protein sequence ID" value="KAH8084906.1"/>
    <property type="molecule type" value="Genomic_DNA"/>
</dbReference>
<evidence type="ECO:0000313" key="3">
    <source>
        <dbReference type="Proteomes" id="UP000813824"/>
    </source>
</evidence>
<gene>
    <name evidence="2" type="ORF">BXZ70DRAFT_566207</name>
</gene>
<dbReference type="Proteomes" id="UP000813824">
    <property type="component" value="Unassembled WGS sequence"/>
</dbReference>
<evidence type="ECO:0000313" key="2">
    <source>
        <dbReference type="EMBL" id="KAH8084906.1"/>
    </source>
</evidence>